<evidence type="ECO:0000313" key="4">
    <source>
        <dbReference type="Proteomes" id="UP000800092"/>
    </source>
</evidence>
<organism evidence="3 4">
    <name type="scientific">Viridothelium virens</name>
    <name type="common">Speckled blister lichen</name>
    <name type="synonym">Trypethelium virens</name>
    <dbReference type="NCBI Taxonomy" id="1048519"/>
    <lineage>
        <taxon>Eukaryota</taxon>
        <taxon>Fungi</taxon>
        <taxon>Dikarya</taxon>
        <taxon>Ascomycota</taxon>
        <taxon>Pezizomycotina</taxon>
        <taxon>Dothideomycetes</taxon>
        <taxon>Dothideomycetes incertae sedis</taxon>
        <taxon>Trypetheliales</taxon>
        <taxon>Trypetheliaceae</taxon>
        <taxon>Viridothelium</taxon>
    </lineage>
</organism>
<evidence type="ECO:0000313" key="3">
    <source>
        <dbReference type="EMBL" id="KAF2235228.1"/>
    </source>
</evidence>
<accession>A0A6A6HBP2</accession>
<keyword evidence="2" id="KW-0732">Signal</keyword>
<protein>
    <recommendedName>
        <fullName evidence="5">Acid protease</fullName>
    </recommendedName>
</protein>
<gene>
    <name evidence="3" type="ORF">EV356DRAFT_576145</name>
</gene>
<feature type="chain" id="PRO_5025577865" description="Acid protease" evidence="2">
    <location>
        <begin position="26"/>
        <end position="432"/>
    </location>
</feature>
<evidence type="ECO:0000256" key="2">
    <source>
        <dbReference type="SAM" id="SignalP"/>
    </source>
</evidence>
<evidence type="ECO:0000256" key="1">
    <source>
        <dbReference type="SAM" id="MobiDB-lite"/>
    </source>
</evidence>
<proteinExistence type="predicted"/>
<dbReference type="OrthoDB" id="5382170at2759"/>
<feature type="compositionally biased region" description="Low complexity" evidence="1">
    <location>
        <begin position="376"/>
        <end position="395"/>
    </location>
</feature>
<feature type="signal peptide" evidence="2">
    <location>
        <begin position="1"/>
        <end position="25"/>
    </location>
</feature>
<reference evidence="3" key="1">
    <citation type="journal article" date="2020" name="Stud. Mycol.">
        <title>101 Dothideomycetes genomes: a test case for predicting lifestyles and emergence of pathogens.</title>
        <authorList>
            <person name="Haridas S."/>
            <person name="Albert R."/>
            <person name="Binder M."/>
            <person name="Bloem J."/>
            <person name="Labutti K."/>
            <person name="Salamov A."/>
            <person name="Andreopoulos B."/>
            <person name="Baker S."/>
            <person name="Barry K."/>
            <person name="Bills G."/>
            <person name="Bluhm B."/>
            <person name="Cannon C."/>
            <person name="Castanera R."/>
            <person name="Culley D."/>
            <person name="Daum C."/>
            <person name="Ezra D."/>
            <person name="Gonzalez J."/>
            <person name="Henrissat B."/>
            <person name="Kuo A."/>
            <person name="Liang C."/>
            <person name="Lipzen A."/>
            <person name="Lutzoni F."/>
            <person name="Magnuson J."/>
            <person name="Mondo S."/>
            <person name="Nolan M."/>
            <person name="Ohm R."/>
            <person name="Pangilinan J."/>
            <person name="Park H.-J."/>
            <person name="Ramirez L."/>
            <person name="Alfaro M."/>
            <person name="Sun H."/>
            <person name="Tritt A."/>
            <person name="Yoshinaga Y."/>
            <person name="Zwiers L.-H."/>
            <person name="Turgeon B."/>
            <person name="Goodwin S."/>
            <person name="Spatafora J."/>
            <person name="Crous P."/>
            <person name="Grigoriev I."/>
        </authorList>
    </citation>
    <scope>NUCLEOTIDE SEQUENCE</scope>
    <source>
        <strain evidence="3">Tuck. ex Michener</strain>
    </source>
</reference>
<evidence type="ECO:0008006" key="5">
    <source>
        <dbReference type="Google" id="ProtNLM"/>
    </source>
</evidence>
<sequence>MRSLYGVPFLALICSLGLFTQIATSTSFPRETVVIPQLVVRQTTSSGGSQPTSFPSGLPNTTISLTSTPTASSVNVSVATAIVNQPLGTISVSDTKSSGGNSNAASGSIGLACANCSTFGTLSFSEQKFSFENGTITGGIFEMGANGFGGIFELNLTAAQLKYEFTHNILNIPIPGLAIGASGENAGIILEIGADFSIELDDSIEFTLGGTFNVPDGSIISFDVTDLGNSTQHGFTTGTGLKLAPIPFQANISSPALTASIAIQPKLVLGIHALDNAFYAEAGIDFNLPKISVQVERLTNVDANCNTVNETGNPNAIPGNVTNVIPSAEIDIGLLADAGLIAVKDSGSTQLASESLPLPTACLMFDAAAKTFGQAAPPATSSAPGSSPSGSSNGSGIIGKTPGSAAAGSPEFRVWSMTWGLGVILLSAMILL</sequence>
<keyword evidence="4" id="KW-1185">Reference proteome</keyword>
<dbReference type="AlphaFoldDB" id="A0A6A6HBP2"/>
<feature type="region of interest" description="Disordered" evidence="1">
    <location>
        <begin position="376"/>
        <end position="402"/>
    </location>
</feature>
<dbReference type="EMBL" id="ML991793">
    <property type="protein sequence ID" value="KAF2235228.1"/>
    <property type="molecule type" value="Genomic_DNA"/>
</dbReference>
<dbReference type="Proteomes" id="UP000800092">
    <property type="component" value="Unassembled WGS sequence"/>
</dbReference>
<name>A0A6A6HBP2_VIRVR</name>